<evidence type="ECO:0000256" key="7">
    <source>
        <dbReference type="SAM" id="Phobius"/>
    </source>
</evidence>
<feature type="transmembrane region" description="Helical" evidence="7">
    <location>
        <begin position="312"/>
        <end position="328"/>
    </location>
</feature>
<feature type="transmembrane region" description="Helical" evidence="7">
    <location>
        <begin position="377"/>
        <end position="399"/>
    </location>
</feature>
<evidence type="ECO:0000256" key="1">
    <source>
        <dbReference type="ARBA" id="ARBA00004651"/>
    </source>
</evidence>
<dbReference type="CDD" id="cd06173">
    <property type="entry name" value="MFS_MefA_like"/>
    <property type="match status" value="1"/>
</dbReference>
<dbReference type="PANTHER" id="PTHR23513">
    <property type="entry name" value="INTEGRAL MEMBRANE EFFLUX PROTEIN-RELATED"/>
    <property type="match status" value="1"/>
</dbReference>
<dbReference type="AlphaFoldDB" id="A0A4R1JA76"/>
<dbReference type="PANTHER" id="PTHR23513:SF11">
    <property type="entry name" value="STAPHYLOFERRIN A TRANSPORTER"/>
    <property type="match status" value="1"/>
</dbReference>
<feature type="transmembrane region" description="Helical" evidence="7">
    <location>
        <begin position="348"/>
        <end position="371"/>
    </location>
</feature>
<dbReference type="Proteomes" id="UP000295565">
    <property type="component" value="Unassembled WGS sequence"/>
</dbReference>
<feature type="transmembrane region" description="Helical" evidence="7">
    <location>
        <begin position="162"/>
        <end position="188"/>
    </location>
</feature>
<feature type="transmembrane region" description="Helical" evidence="7">
    <location>
        <begin position="89"/>
        <end position="109"/>
    </location>
</feature>
<dbReference type="InterPro" id="IPR010290">
    <property type="entry name" value="TM_effector"/>
</dbReference>
<evidence type="ECO:0000313" key="10">
    <source>
        <dbReference type="Proteomes" id="UP000295565"/>
    </source>
</evidence>
<name>A0A4R1JA76_9GAMM</name>
<feature type="transmembrane region" description="Helical" evidence="7">
    <location>
        <begin position="12"/>
        <end position="31"/>
    </location>
</feature>
<keyword evidence="3" id="KW-1003">Cell membrane</keyword>
<dbReference type="Gene3D" id="1.20.1250.20">
    <property type="entry name" value="MFS general substrate transporter like domains"/>
    <property type="match status" value="1"/>
</dbReference>
<keyword evidence="10" id="KW-1185">Reference proteome</keyword>
<comment type="caution">
    <text evidence="9">The sequence shown here is derived from an EMBL/GenBank/DDBJ whole genome shotgun (WGS) entry which is preliminary data.</text>
</comment>
<keyword evidence="6 7" id="KW-0472">Membrane</keyword>
<evidence type="ECO:0000256" key="2">
    <source>
        <dbReference type="ARBA" id="ARBA00022448"/>
    </source>
</evidence>
<dbReference type="EMBL" id="SMGD01000014">
    <property type="protein sequence ID" value="TCK47430.1"/>
    <property type="molecule type" value="Genomic_DNA"/>
</dbReference>
<dbReference type="RefSeq" id="WP_131913249.1">
    <property type="nucleotide sequence ID" value="NZ_OU594967.1"/>
</dbReference>
<evidence type="ECO:0000256" key="6">
    <source>
        <dbReference type="ARBA" id="ARBA00023136"/>
    </source>
</evidence>
<feature type="domain" description="Major facilitator superfamily (MFS) profile" evidence="8">
    <location>
        <begin position="210"/>
        <end position="411"/>
    </location>
</feature>
<proteinExistence type="predicted"/>
<dbReference type="OrthoDB" id="9775268at2"/>
<feature type="transmembrane region" description="Helical" evidence="7">
    <location>
        <begin position="260"/>
        <end position="281"/>
    </location>
</feature>
<dbReference type="InterPro" id="IPR036259">
    <property type="entry name" value="MFS_trans_sf"/>
</dbReference>
<dbReference type="InterPro" id="IPR020846">
    <property type="entry name" value="MFS_dom"/>
</dbReference>
<accession>A0A4R1JA76</accession>
<gene>
    <name evidence="9" type="ORF">EV690_2454</name>
</gene>
<evidence type="ECO:0000313" key="9">
    <source>
        <dbReference type="EMBL" id="TCK47430.1"/>
    </source>
</evidence>
<dbReference type="GO" id="GO:0005886">
    <property type="term" value="C:plasma membrane"/>
    <property type="evidence" value="ECO:0007669"/>
    <property type="project" value="UniProtKB-SubCell"/>
</dbReference>
<protein>
    <submittedName>
        <fullName evidence="9">Putative MFS family arabinose efflux permease</fullName>
    </submittedName>
</protein>
<evidence type="ECO:0000256" key="5">
    <source>
        <dbReference type="ARBA" id="ARBA00022989"/>
    </source>
</evidence>
<dbReference type="Pfam" id="PF05977">
    <property type="entry name" value="MFS_3"/>
    <property type="match status" value="1"/>
</dbReference>
<organism evidence="9 10">
    <name type="scientific">Celerinatantimonas diazotrophica</name>
    <dbReference type="NCBI Taxonomy" id="412034"/>
    <lineage>
        <taxon>Bacteria</taxon>
        <taxon>Pseudomonadati</taxon>
        <taxon>Pseudomonadota</taxon>
        <taxon>Gammaproteobacteria</taxon>
        <taxon>Celerinatantimonadaceae</taxon>
        <taxon>Celerinatantimonas</taxon>
    </lineage>
</organism>
<reference evidence="9 10" key="1">
    <citation type="submission" date="2019-03" db="EMBL/GenBank/DDBJ databases">
        <title>Genomic Encyclopedia of Type Strains, Phase IV (KMG-IV): sequencing the most valuable type-strain genomes for metagenomic binning, comparative biology and taxonomic classification.</title>
        <authorList>
            <person name="Goeker M."/>
        </authorList>
    </citation>
    <scope>NUCLEOTIDE SEQUENCE [LARGE SCALE GENOMIC DNA]</scope>
    <source>
        <strain evidence="9 10">DSM 18577</strain>
    </source>
</reference>
<feature type="transmembrane region" description="Helical" evidence="7">
    <location>
        <begin position="288"/>
        <end position="306"/>
    </location>
</feature>
<feature type="transmembrane region" description="Helical" evidence="7">
    <location>
        <begin position="228"/>
        <end position="254"/>
    </location>
</feature>
<dbReference type="GO" id="GO:0022857">
    <property type="term" value="F:transmembrane transporter activity"/>
    <property type="evidence" value="ECO:0007669"/>
    <property type="project" value="InterPro"/>
</dbReference>
<evidence type="ECO:0000259" key="8">
    <source>
        <dbReference type="PROSITE" id="PS50850"/>
    </source>
</evidence>
<feature type="transmembrane region" description="Helical" evidence="7">
    <location>
        <begin position="51"/>
        <end position="77"/>
    </location>
</feature>
<keyword evidence="4 7" id="KW-0812">Transmembrane</keyword>
<comment type="subcellular location">
    <subcellularLocation>
        <location evidence="1">Cell membrane</location>
        <topology evidence="1">Multi-pass membrane protein</topology>
    </subcellularLocation>
</comment>
<keyword evidence="5 7" id="KW-1133">Transmembrane helix</keyword>
<sequence length="411" mass="44307">MFHSRFFRSFYSLNFRLWAIGALISNIGTWMQRTAQDWLVLTQLTHHDAAAVGIVMACQFGPQLLLLPVSGFCADYFNRHKLMMVTQGILCVLALILGTLTVTGVITLWEVYLLAFLFGCTAAIDAPTRQTFVGELVGDSYLSNAISLNSTSFNAARMIGPAVAGLIIAAVGTGWAFIINAASFLAVLASLKLMRPALFFPLTRPLRTKGSLTAGFSYVCHRRDLRTILLMTFIIGTFGMNFPLYISTMAASVFHTGAKGYGFLSSCMAIGTISGAILCAIQEKPHMRNLLFSALLFGIGCTWAALAPSYGWFAVILIIVGLAALIFNNNNNSLMQLSTEQSMRGRVIAIRMAIMMGGTPLGAPIAGWVINHFGARWGLAIGAASGIFAALIAIGYFIFANPSDSSFQASK</sequence>
<dbReference type="SUPFAM" id="SSF103473">
    <property type="entry name" value="MFS general substrate transporter"/>
    <property type="match status" value="1"/>
</dbReference>
<evidence type="ECO:0000256" key="4">
    <source>
        <dbReference type="ARBA" id="ARBA00022692"/>
    </source>
</evidence>
<keyword evidence="2" id="KW-0813">Transport</keyword>
<evidence type="ECO:0000256" key="3">
    <source>
        <dbReference type="ARBA" id="ARBA00022475"/>
    </source>
</evidence>
<dbReference type="PROSITE" id="PS50850">
    <property type="entry name" value="MFS"/>
    <property type="match status" value="1"/>
</dbReference>